<evidence type="ECO:0000256" key="3">
    <source>
        <dbReference type="ARBA" id="ARBA00006122"/>
    </source>
</evidence>
<accession>G3AY01</accession>
<evidence type="ECO:0000256" key="7">
    <source>
        <dbReference type="ARBA" id="ARBA00022679"/>
    </source>
</evidence>
<evidence type="ECO:0000256" key="4">
    <source>
        <dbReference type="ARBA" id="ARBA00012611"/>
    </source>
</evidence>
<dbReference type="Proteomes" id="UP000000707">
    <property type="component" value="Unassembled WGS sequence"/>
</dbReference>
<evidence type="ECO:0000256" key="10">
    <source>
        <dbReference type="ARBA" id="ARBA00022989"/>
    </source>
</evidence>
<keyword evidence="11 18" id="KW-0472">Membrane</keyword>
<organism evidence="21">
    <name type="scientific">Candida tenuis (strain ATCC 10573 / BCRC 21748 / CBS 615 / JCM 9827 / NBRC 10315 / NRRL Y-1498 / VKM Y-70)</name>
    <name type="common">Yeast</name>
    <name type="synonym">Yamadazyma tenuis</name>
    <dbReference type="NCBI Taxonomy" id="590646"/>
    <lineage>
        <taxon>Eukaryota</taxon>
        <taxon>Fungi</taxon>
        <taxon>Dikarya</taxon>
        <taxon>Ascomycota</taxon>
        <taxon>Saccharomycotina</taxon>
        <taxon>Pichiomycetes</taxon>
        <taxon>Debaryomycetaceae</taxon>
        <taxon>Yamadazyma</taxon>
    </lineage>
</organism>
<feature type="transmembrane region" description="Helical" evidence="18">
    <location>
        <begin position="21"/>
        <end position="43"/>
    </location>
</feature>
<dbReference type="Pfam" id="PF00534">
    <property type="entry name" value="Glycos_transf_1"/>
    <property type="match status" value="1"/>
</dbReference>
<dbReference type="GO" id="GO:0004578">
    <property type="term" value="F:chitobiosyldiphosphodolichol beta-mannosyltransferase activity"/>
    <property type="evidence" value="ECO:0007669"/>
    <property type="project" value="UniProtKB-EC"/>
</dbReference>
<dbReference type="AlphaFoldDB" id="G3AY01"/>
<evidence type="ECO:0000313" key="20">
    <source>
        <dbReference type="EMBL" id="EGV65737.1"/>
    </source>
</evidence>
<evidence type="ECO:0000256" key="8">
    <source>
        <dbReference type="ARBA" id="ARBA00022692"/>
    </source>
</evidence>
<dbReference type="EC" id="2.4.1.142" evidence="4"/>
<evidence type="ECO:0000256" key="6">
    <source>
        <dbReference type="ARBA" id="ARBA00022676"/>
    </source>
</evidence>
<evidence type="ECO:0000256" key="11">
    <source>
        <dbReference type="ARBA" id="ARBA00023136"/>
    </source>
</evidence>
<keyword evidence="9" id="KW-0256">Endoplasmic reticulum</keyword>
<dbReference type="UniPathway" id="UPA00378"/>
<dbReference type="STRING" id="590646.G3AY01"/>
<dbReference type="OrthoDB" id="614844at2759"/>
<dbReference type="PANTHER" id="PTHR13036">
    <property type="entry name" value="BETA1,4 MANNOSYLTRANSFERASE"/>
    <property type="match status" value="1"/>
</dbReference>
<evidence type="ECO:0000256" key="17">
    <source>
        <dbReference type="ARBA" id="ARBA00045071"/>
    </source>
</evidence>
<comment type="pathway">
    <text evidence="2">Protein modification; protein glycosylation.</text>
</comment>
<evidence type="ECO:0000259" key="19">
    <source>
        <dbReference type="Pfam" id="PF00534"/>
    </source>
</evidence>
<evidence type="ECO:0000256" key="1">
    <source>
        <dbReference type="ARBA" id="ARBA00004389"/>
    </source>
</evidence>
<evidence type="ECO:0000256" key="2">
    <source>
        <dbReference type="ARBA" id="ARBA00004922"/>
    </source>
</evidence>
<feature type="transmembrane region" description="Helical" evidence="18">
    <location>
        <begin position="117"/>
        <end position="135"/>
    </location>
</feature>
<keyword evidence="7" id="KW-0808">Transferase</keyword>
<evidence type="ECO:0000256" key="18">
    <source>
        <dbReference type="SAM" id="Phobius"/>
    </source>
</evidence>
<comment type="function">
    <text evidence="12">Participates in the formation of the lipid-linked precursor oligosaccharide for N-glycosylation. Involved in assembling the dolichol-pyrophosphate-GlcNAc(2)-Man(5) intermediate on the cytoplasmic surface of the ER.</text>
</comment>
<dbReference type="KEGG" id="cten:18245495"/>
<proteinExistence type="inferred from homology"/>
<dbReference type="InterPro" id="IPR026051">
    <property type="entry name" value="ALG1-like"/>
</dbReference>
<feature type="domain" description="Glycosyl transferase family 1" evidence="19">
    <location>
        <begin position="265"/>
        <end position="439"/>
    </location>
</feature>
<comment type="subcellular location">
    <subcellularLocation>
        <location evidence="1">Endoplasmic reticulum membrane</location>
        <topology evidence="1">Single-pass membrane protein</topology>
    </subcellularLocation>
</comment>
<dbReference type="InterPro" id="IPR001296">
    <property type="entry name" value="Glyco_trans_1"/>
</dbReference>
<dbReference type="GO" id="GO:0005789">
    <property type="term" value="C:endoplasmic reticulum membrane"/>
    <property type="evidence" value="ECO:0007669"/>
    <property type="project" value="UniProtKB-SubCell"/>
</dbReference>
<keyword evidence="8 18" id="KW-0812">Transmembrane</keyword>
<name>G3AY01_CANTC</name>
<dbReference type="PANTHER" id="PTHR13036:SF0">
    <property type="entry name" value="CHITOBIOSYLDIPHOSPHODOLICHOL BETA-MANNOSYLTRANSFERASE"/>
    <property type="match status" value="1"/>
</dbReference>
<reference evidence="20 21" key="1">
    <citation type="journal article" date="2011" name="Proc. Natl. Acad. Sci. U.S.A.">
        <title>Comparative genomics of xylose-fermenting fungi for enhanced biofuel production.</title>
        <authorList>
            <person name="Wohlbach D.J."/>
            <person name="Kuo A."/>
            <person name="Sato T.K."/>
            <person name="Potts K.M."/>
            <person name="Salamov A.A."/>
            <person name="LaButti K.M."/>
            <person name="Sun H."/>
            <person name="Clum A."/>
            <person name="Pangilinan J.L."/>
            <person name="Lindquist E.A."/>
            <person name="Lucas S."/>
            <person name="Lapidus A."/>
            <person name="Jin M."/>
            <person name="Gunawan C."/>
            <person name="Balan V."/>
            <person name="Dale B.E."/>
            <person name="Jeffries T.W."/>
            <person name="Zinkel R."/>
            <person name="Barry K.W."/>
            <person name="Grigoriev I.V."/>
            <person name="Gasch A.P."/>
        </authorList>
    </citation>
    <scope>NUCLEOTIDE SEQUENCE [LARGE SCALE GENOMIC DNA]</scope>
    <source>
        <strain evidence="21">ATCC 10573 / BCRC 21748 / CBS 615 / JCM 9827 / NBRC 10315 / NRRL Y-1498 / VKM Y-70</strain>
    </source>
</reference>
<dbReference type="SUPFAM" id="SSF53756">
    <property type="entry name" value="UDP-Glycosyltransferase/glycogen phosphorylase"/>
    <property type="match status" value="1"/>
</dbReference>
<evidence type="ECO:0000313" key="21">
    <source>
        <dbReference type="Proteomes" id="UP000000707"/>
    </source>
</evidence>
<protein>
    <recommendedName>
        <fullName evidence="5">Chitobiosyldiphosphodolichol beta-mannosyltransferase</fullName>
        <ecNumber evidence="4">2.4.1.142</ecNumber>
    </recommendedName>
    <alternativeName>
        <fullName evidence="13">Asparagine-linked glycosylation protein 1</fullName>
    </alternativeName>
    <alternativeName>
        <fullName evidence="15">Beta-1,4-mannosyltransferase</fullName>
    </alternativeName>
    <alternativeName>
        <fullName evidence="16">GDP-Man:GlcNAc2-PP-dolichol mannosyltransferase</fullName>
    </alternativeName>
    <alternativeName>
        <fullName evidence="14">GDP-mannose-dolichol diphosphochitobiose mannosyltransferase</fullName>
    </alternativeName>
</protein>
<keyword evidence="6" id="KW-0328">Glycosyltransferase</keyword>
<evidence type="ECO:0000256" key="16">
    <source>
        <dbReference type="ARBA" id="ARBA00033088"/>
    </source>
</evidence>
<keyword evidence="21" id="KW-1185">Reference proteome</keyword>
<evidence type="ECO:0000256" key="12">
    <source>
        <dbReference type="ARBA" id="ARBA00024899"/>
    </source>
</evidence>
<evidence type="ECO:0000256" key="9">
    <source>
        <dbReference type="ARBA" id="ARBA00022824"/>
    </source>
</evidence>
<gene>
    <name evidence="20" type="ORF">CANTEDRAFT_101732</name>
</gene>
<sequence length="462" mass="53073">MFGLEDLSIDTLTEVNLWGTWVYWLIGIYFCLPILGYVVLPFLTHRNQTGGRRSIAIFVLGDLGHSPRMCYHARSFAGLDYQVNLCGYLESELAPDLLDHPGIDIHSIPIIKNSRNLPFILFASQKIVLQIYYLFDLLFEFRGTKYIMIQNPPSMPLLLVVIVFIKLFSNSELIIDWHNLNYSILNLRYNNQRHPIVRLLKLYEKWLGRFADLNLTVTKSMKQFLVDEFGLNSKSIKVLYDRPGDQFSPLERLEYSKDEIKSHEIFKHVKNLEEYKILISSTSFTPDEDFNVLLNALKLYDDDAESTQKLLMIVTGKGPLKNPFLRTVEDLKFSSKVVVQSVWLLIEDYPLIISVADIAISLHTSSSGLDLPMKILDFFGCGVPVISLNFPSIGELVKHGKNGLITNSQDKQGEPEELYRLLKLILSDPALMRTIGEGAMEESELRWRANWNHTVGEIFRYN</sequence>
<dbReference type="Gene3D" id="3.40.50.2000">
    <property type="entry name" value="Glycogen Phosphorylase B"/>
    <property type="match status" value="2"/>
</dbReference>
<dbReference type="EMBL" id="GL996512">
    <property type="protein sequence ID" value="EGV65737.1"/>
    <property type="molecule type" value="Genomic_DNA"/>
</dbReference>
<keyword evidence="10 18" id="KW-1133">Transmembrane helix</keyword>
<dbReference type="GeneID" id="18245495"/>
<dbReference type="HOGENOM" id="CLU_012079_0_0_1"/>
<comment type="similarity">
    <text evidence="3">Belongs to the glycosyltransferase group 1 family.</text>
</comment>
<evidence type="ECO:0000256" key="5">
    <source>
        <dbReference type="ARBA" id="ARBA00015841"/>
    </source>
</evidence>
<evidence type="ECO:0000256" key="13">
    <source>
        <dbReference type="ARBA" id="ARBA00030745"/>
    </source>
</evidence>
<dbReference type="eggNOG" id="KOG2941">
    <property type="taxonomic scope" value="Eukaryota"/>
</dbReference>
<comment type="catalytic activity">
    <reaction evidence="17">
        <text>an N,N'-diacetylchitobiosyl-diphospho-di-trans,poly-cis-dolichol + GDP-alpha-D-mannose = a beta-D-Man-(1-&gt;4)-beta-D-GlcNAc-(1-&gt;4)-alpha-D-GlcNAc-diphospho-di-trans,poly-cis-dolichol + GDP + H(+)</text>
        <dbReference type="Rhea" id="RHEA:13865"/>
        <dbReference type="Rhea" id="RHEA-COMP:19510"/>
        <dbReference type="Rhea" id="RHEA-COMP:19511"/>
        <dbReference type="ChEBI" id="CHEBI:15378"/>
        <dbReference type="ChEBI" id="CHEBI:57269"/>
        <dbReference type="ChEBI" id="CHEBI:57527"/>
        <dbReference type="ChEBI" id="CHEBI:58189"/>
        <dbReference type="ChEBI" id="CHEBI:58472"/>
        <dbReference type="EC" id="2.4.1.142"/>
    </reaction>
    <physiologicalReaction direction="left-to-right" evidence="17">
        <dbReference type="Rhea" id="RHEA:13866"/>
    </physiologicalReaction>
</comment>
<evidence type="ECO:0000256" key="14">
    <source>
        <dbReference type="ARBA" id="ARBA00031434"/>
    </source>
</evidence>
<evidence type="ECO:0000256" key="15">
    <source>
        <dbReference type="ARBA" id="ARBA00031566"/>
    </source>
</evidence>